<name>A0ACD4DB21_9NOCA</name>
<accession>A0ACD4DB21</accession>
<proteinExistence type="predicted"/>
<dbReference type="Proteomes" id="UP001156484">
    <property type="component" value="Chromosome"/>
</dbReference>
<evidence type="ECO:0000313" key="1">
    <source>
        <dbReference type="EMBL" id="UYP17182.1"/>
    </source>
</evidence>
<reference evidence="1" key="1">
    <citation type="submission" date="2022-10" db="EMBL/GenBank/DDBJ databases">
        <title>Rhodococcus ferula Z13 complete genome.</title>
        <authorList>
            <person name="Long X."/>
            <person name="Zang M."/>
        </authorList>
    </citation>
    <scope>NUCLEOTIDE SEQUENCE</scope>
    <source>
        <strain evidence="1">Z13</strain>
    </source>
</reference>
<sequence>MSTISPRRSRSLLSSWPALPDWSEIMARFDAMPAWPSLQDHMIRVEEQLDGDRYILRAELPGIDPDKDVDIRVRDGSLSIMAERSEEKKENTRSEFRYGTFSRSMSLPPGAVEDGIEATYADGILTVTVPVSEPTADEKQVAVKKISTRNGDKR</sequence>
<organism evidence="1 2">
    <name type="scientific">Rhodococcus sacchari</name>
    <dbReference type="NCBI Taxonomy" id="2962047"/>
    <lineage>
        <taxon>Bacteria</taxon>
        <taxon>Bacillati</taxon>
        <taxon>Actinomycetota</taxon>
        <taxon>Actinomycetes</taxon>
        <taxon>Mycobacteriales</taxon>
        <taxon>Nocardiaceae</taxon>
        <taxon>Rhodococcus</taxon>
    </lineage>
</organism>
<protein>
    <submittedName>
        <fullName evidence="1">Hsp20/alpha crystallin family protein</fullName>
    </submittedName>
</protein>
<gene>
    <name evidence="1" type="ORF">OED52_10575</name>
</gene>
<dbReference type="EMBL" id="CP107551">
    <property type="protein sequence ID" value="UYP17182.1"/>
    <property type="molecule type" value="Genomic_DNA"/>
</dbReference>
<evidence type="ECO:0000313" key="2">
    <source>
        <dbReference type="Proteomes" id="UP001156484"/>
    </source>
</evidence>
<keyword evidence="2" id="KW-1185">Reference proteome</keyword>